<evidence type="ECO:0000313" key="2">
    <source>
        <dbReference type="EMBL" id="SQC92829.1"/>
    </source>
</evidence>
<dbReference type="Proteomes" id="UP000251197">
    <property type="component" value="Unassembled WGS sequence"/>
</dbReference>
<dbReference type="Pfam" id="PF02897">
    <property type="entry name" value="Peptidase_S9_N"/>
    <property type="match status" value="1"/>
</dbReference>
<keyword evidence="2" id="KW-0645">Protease</keyword>
<evidence type="ECO:0000313" key="3">
    <source>
        <dbReference type="Proteomes" id="UP000251197"/>
    </source>
</evidence>
<organism evidence="2 3">
    <name type="scientific">Cedecea neteri</name>
    <dbReference type="NCBI Taxonomy" id="158822"/>
    <lineage>
        <taxon>Bacteria</taxon>
        <taxon>Pseudomonadati</taxon>
        <taxon>Pseudomonadota</taxon>
        <taxon>Gammaproteobacteria</taxon>
        <taxon>Enterobacterales</taxon>
        <taxon>Enterobacteriaceae</taxon>
        <taxon>Cedecea</taxon>
    </lineage>
</organism>
<dbReference type="EC" id="3.4.21.83" evidence="2"/>
<sequence>MALAEDYLSRRQFGIRLRNLKTGNWYPEMLDNVSTSFAWANDSVTLLLRA</sequence>
<proteinExistence type="predicted"/>
<dbReference type="AlphaFoldDB" id="A0A2X3L2B2"/>
<dbReference type="GO" id="GO:0004252">
    <property type="term" value="F:serine-type endopeptidase activity"/>
    <property type="evidence" value="ECO:0007669"/>
    <property type="project" value="UniProtKB-EC"/>
</dbReference>
<reference evidence="2 3" key="1">
    <citation type="submission" date="2018-06" db="EMBL/GenBank/DDBJ databases">
        <authorList>
            <consortium name="Pathogen Informatics"/>
            <person name="Doyle S."/>
        </authorList>
    </citation>
    <scope>NUCLEOTIDE SEQUENCE [LARGE SCALE GENOMIC DNA]</scope>
    <source>
        <strain evidence="2 3">NCTC12120</strain>
    </source>
</reference>
<feature type="domain" description="Peptidase S9A N-terminal" evidence="1">
    <location>
        <begin position="1"/>
        <end position="46"/>
    </location>
</feature>
<dbReference type="EMBL" id="UAVU01000009">
    <property type="protein sequence ID" value="SQC92829.1"/>
    <property type="molecule type" value="Genomic_DNA"/>
</dbReference>
<dbReference type="Gene3D" id="2.130.10.120">
    <property type="entry name" value="Prolyl oligopeptidase, N-terminal domain"/>
    <property type="match status" value="1"/>
</dbReference>
<gene>
    <name evidence="2" type="primary">ptrB_3</name>
    <name evidence="2" type="ORF">NCTC12120_06033</name>
</gene>
<keyword evidence="2" id="KW-0378">Hydrolase</keyword>
<name>A0A2X3L2B2_9ENTR</name>
<evidence type="ECO:0000259" key="1">
    <source>
        <dbReference type="Pfam" id="PF02897"/>
    </source>
</evidence>
<dbReference type="InterPro" id="IPR023302">
    <property type="entry name" value="Pept_S9A_N"/>
</dbReference>
<accession>A0A2X3L2B2</accession>
<dbReference type="GO" id="GO:0006508">
    <property type="term" value="P:proteolysis"/>
    <property type="evidence" value="ECO:0007669"/>
    <property type="project" value="UniProtKB-KW"/>
</dbReference>
<protein>
    <submittedName>
        <fullName evidence="2">Protease 2</fullName>
        <ecNumber evidence="2">3.4.21.83</ecNumber>
    </submittedName>
</protein>